<organism evidence="1">
    <name type="scientific">Klosneuvirus KNV1</name>
    <dbReference type="NCBI Taxonomy" id="1977640"/>
    <lineage>
        <taxon>Viruses</taxon>
        <taxon>Varidnaviria</taxon>
        <taxon>Bamfordvirae</taxon>
        <taxon>Nucleocytoviricota</taxon>
        <taxon>Megaviricetes</taxon>
        <taxon>Imitervirales</taxon>
        <taxon>Mimiviridae</taxon>
        <taxon>Klosneuvirinae</taxon>
        <taxon>Klosneuvirus</taxon>
    </lineage>
</organism>
<proteinExistence type="predicted"/>
<accession>A0A1V0SLE9</accession>
<protein>
    <submittedName>
        <fullName evidence="1">Uncharacterized protein</fullName>
    </submittedName>
</protein>
<reference evidence="1" key="1">
    <citation type="journal article" date="2017" name="Science">
        <title>Giant viruses with an expanded complement of translation system components.</title>
        <authorList>
            <person name="Schulz F."/>
            <person name="Yutin N."/>
            <person name="Ivanova N.N."/>
            <person name="Ortega D.R."/>
            <person name="Lee T.K."/>
            <person name="Vierheilig J."/>
            <person name="Daims H."/>
            <person name="Horn M."/>
            <person name="Wagner M."/>
            <person name="Jensen G.J."/>
            <person name="Kyrpides N.C."/>
            <person name="Koonin E.V."/>
            <person name="Woyke T."/>
        </authorList>
    </citation>
    <scope>NUCLEOTIDE SEQUENCE</scope>
    <source>
        <strain evidence="1">KNV1</strain>
    </source>
</reference>
<dbReference type="EMBL" id="KY684113">
    <property type="protein sequence ID" value="ARF12542.1"/>
    <property type="molecule type" value="Genomic_DNA"/>
</dbReference>
<evidence type="ECO:0000313" key="1">
    <source>
        <dbReference type="EMBL" id="ARF12542.1"/>
    </source>
</evidence>
<name>A0A1V0SLE9_9VIRU</name>
<gene>
    <name evidence="1" type="ORF">Klosneuvirus_6_104</name>
</gene>
<sequence>MDIDLNLIQQQFEKACHKGDLKTMLELFEQGAQPSSTSISLAGEYYPETKEAFDWLLDHCEAVDWTYICNNPYSAEMAQKIMNKGHSIDLLASIAIHYGDIPLFKFAISQIGWQTPYLKYLAELHVQTFEDIQEQCNLFNEGLINLRYVPTKSLFDIAKKNKNYELAIFIRNKYFVEENRNALINFWKKNGGYKKLI</sequence>